<evidence type="ECO:0000256" key="5">
    <source>
        <dbReference type="SAM" id="MobiDB-lite"/>
    </source>
</evidence>
<feature type="transmembrane region" description="Helical" evidence="6">
    <location>
        <begin position="51"/>
        <end position="71"/>
    </location>
</feature>
<evidence type="ECO:0000256" key="4">
    <source>
        <dbReference type="ARBA" id="ARBA00023136"/>
    </source>
</evidence>
<keyword evidence="9" id="KW-1185">Reference proteome</keyword>
<dbReference type="InterPro" id="IPR011547">
    <property type="entry name" value="SLC26A/SulP_dom"/>
</dbReference>
<reference evidence="8 9" key="1">
    <citation type="submission" date="2016-07" db="EMBL/GenBank/DDBJ databases">
        <title>Pervasive Adenine N6-methylation of Active Genes in Fungi.</title>
        <authorList>
            <consortium name="DOE Joint Genome Institute"/>
            <person name="Mondo S.J."/>
            <person name="Dannebaum R.O."/>
            <person name="Kuo R.C."/>
            <person name="Labutti K."/>
            <person name="Haridas S."/>
            <person name="Kuo A."/>
            <person name="Salamov A."/>
            <person name="Ahrendt S.R."/>
            <person name="Lipzen A."/>
            <person name="Sullivan W."/>
            <person name="Andreopoulos W.B."/>
            <person name="Clum A."/>
            <person name="Lindquist E."/>
            <person name="Daum C."/>
            <person name="Ramamoorthy G.K."/>
            <person name="Gryganskyi A."/>
            <person name="Culley D."/>
            <person name="Magnuson J.K."/>
            <person name="James T.Y."/>
            <person name="O'Malley M.A."/>
            <person name="Stajich J.E."/>
            <person name="Spatafora J.W."/>
            <person name="Visel A."/>
            <person name="Grigoriev I.V."/>
        </authorList>
    </citation>
    <scope>NUCLEOTIDE SEQUENCE [LARGE SCALE GENOMIC DNA]</scope>
    <source>
        <strain evidence="8 9">NRRL 3301</strain>
    </source>
</reference>
<dbReference type="InterPro" id="IPR002645">
    <property type="entry name" value="STAS_dom"/>
</dbReference>
<feature type="transmembrane region" description="Helical" evidence="6">
    <location>
        <begin position="216"/>
        <end position="237"/>
    </location>
</feature>
<feature type="transmembrane region" description="Helical" evidence="6">
    <location>
        <begin position="303"/>
        <end position="323"/>
    </location>
</feature>
<evidence type="ECO:0000256" key="1">
    <source>
        <dbReference type="ARBA" id="ARBA00004141"/>
    </source>
</evidence>
<evidence type="ECO:0000313" key="9">
    <source>
        <dbReference type="Proteomes" id="UP000242146"/>
    </source>
</evidence>
<name>A0A1X2GU30_9FUNG</name>
<dbReference type="SUPFAM" id="SSF52091">
    <property type="entry name" value="SpoIIaa-like"/>
    <property type="match status" value="1"/>
</dbReference>
<feature type="transmembrane region" description="Helical" evidence="6">
    <location>
        <begin position="135"/>
        <end position="155"/>
    </location>
</feature>
<feature type="transmembrane region" description="Helical" evidence="6">
    <location>
        <begin position="106"/>
        <end position="123"/>
    </location>
</feature>
<dbReference type="PROSITE" id="PS01130">
    <property type="entry name" value="SLC26A"/>
    <property type="match status" value="1"/>
</dbReference>
<dbReference type="EMBL" id="MCGT01000003">
    <property type="protein sequence ID" value="ORX61510.1"/>
    <property type="molecule type" value="Genomic_DNA"/>
</dbReference>
<evidence type="ECO:0000259" key="7">
    <source>
        <dbReference type="PROSITE" id="PS50801"/>
    </source>
</evidence>
<evidence type="ECO:0000256" key="6">
    <source>
        <dbReference type="SAM" id="Phobius"/>
    </source>
</evidence>
<proteinExistence type="predicted"/>
<feature type="transmembrane region" description="Helical" evidence="6">
    <location>
        <begin position="430"/>
        <end position="447"/>
    </location>
</feature>
<dbReference type="CDD" id="cd07042">
    <property type="entry name" value="STAS_SulP_like_sulfate_transporter"/>
    <property type="match status" value="1"/>
</dbReference>
<feature type="transmembrane region" description="Helical" evidence="6">
    <location>
        <begin position="161"/>
        <end position="180"/>
    </location>
</feature>
<dbReference type="PANTHER" id="PTHR11814">
    <property type="entry name" value="SULFATE TRANSPORTER"/>
    <property type="match status" value="1"/>
</dbReference>
<organism evidence="8 9">
    <name type="scientific">Hesseltinella vesiculosa</name>
    <dbReference type="NCBI Taxonomy" id="101127"/>
    <lineage>
        <taxon>Eukaryota</taxon>
        <taxon>Fungi</taxon>
        <taxon>Fungi incertae sedis</taxon>
        <taxon>Mucoromycota</taxon>
        <taxon>Mucoromycotina</taxon>
        <taxon>Mucoromycetes</taxon>
        <taxon>Mucorales</taxon>
        <taxon>Cunninghamellaceae</taxon>
        <taxon>Hesseltinella</taxon>
    </lineage>
</organism>
<evidence type="ECO:0000256" key="2">
    <source>
        <dbReference type="ARBA" id="ARBA00022692"/>
    </source>
</evidence>
<dbReference type="Pfam" id="PF01740">
    <property type="entry name" value="STAS"/>
    <property type="match status" value="1"/>
</dbReference>
<dbReference type="NCBIfam" id="TIGR00815">
    <property type="entry name" value="sulP"/>
    <property type="match status" value="1"/>
</dbReference>
<dbReference type="STRING" id="101127.A0A1X2GU30"/>
<feature type="compositionally biased region" description="Polar residues" evidence="5">
    <location>
        <begin position="732"/>
        <end position="741"/>
    </location>
</feature>
<keyword evidence="3 6" id="KW-1133">Transmembrane helix</keyword>
<dbReference type="OrthoDB" id="288203at2759"/>
<accession>A0A1X2GU30</accession>
<feature type="region of interest" description="Disordered" evidence="5">
    <location>
        <begin position="664"/>
        <end position="705"/>
    </location>
</feature>
<feature type="transmembrane region" description="Helical" evidence="6">
    <location>
        <begin position="246"/>
        <end position="269"/>
    </location>
</feature>
<feature type="region of interest" description="Disordered" evidence="5">
    <location>
        <begin position="722"/>
        <end position="746"/>
    </location>
</feature>
<feature type="domain" description="STAS" evidence="7">
    <location>
        <begin position="527"/>
        <end position="645"/>
    </location>
</feature>
<dbReference type="Pfam" id="PF00916">
    <property type="entry name" value="Sulfate_transp"/>
    <property type="match status" value="1"/>
</dbReference>
<comment type="caution">
    <text evidence="8">The sequence shown here is derived from an EMBL/GenBank/DDBJ whole genome shotgun (WGS) entry which is preliminary data.</text>
</comment>
<keyword evidence="4 6" id="KW-0472">Membrane</keyword>
<evidence type="ECO:0000256" key="3">
    <source>
        <dbReference type="ARBA" id="ARBA00022989"/>
    </source>
</evidence>
<feature type="transmembrane region" description="Helical" evidence="6">
    <location>
        <begin position="83"/>
        <end position="100"/>
    </location>
</feature>
<dbReference type="Proteomes" id="UP000242146">
    <property type="component" value="Unassembled WGS sequence"/>
</dbReference>
<keyword evidence="2 6" id="KW-0812">Transmembrane</keyword>
<feature type="transmembrane region" description="Helical" evidence="6">
    <location>
        <begin position="377"/>
        <end position="398"/>
    </location>
</feature>
<protein>
    <submittedName>
        <fullName evidence="8">Sulfate permease</fullName>
    </submittedName>
</protein>
<dbReference type="Gene3D" id="3.30.750.24">
    <property type="entry name" value="STAS domain"/>
    <property type="match status" value="1"/>
</dbReference>
<gene>
    <name evidence="8" type="ORF">DM01DRAFT_1123959</name>
</gene>
<dbReference type="AlphaFoldDB" id="A0A1X2GU30"/>
<feature type="transmembrane region" description="Helical" evidence="6">
    <location>
        <begin position="404"/>
        <end position="423"/>
    </location>
</feature>
<feature type="compositionally biased region" description="Low complexity" evidence="5">
    <location>
        <begin position="722"/>
        <end position="731"/>
    </location>
</feature>
<dbReference type="InterPro" id="IPR018045">
    <property type="entry name" value="S04_transporter_CS"/>
</dbReference>
<evidence type="ECO:0000313" key="8">
    <source>
        <dbReference type="EMBL" id="ORX61510.1"/>
    </source>
</evidence>
<dbReference type="GO" id="GO:0016020">
    <property type="term" value="C:membrane"/>
    <property type="evidence" value="ECO:0007669"/>
    <property type="project" value="UniProtKB-SubCell"/>
</dbReference>
<sequence>MRQKQVVVDYQPERIRDSLQWFGGHLPRLAREYAVSLFPIASWIHRYNLAWLARDLIAGITVGVVVVPQSMGYAKIANLEPQYGLYTAFVGLIVYCLFATSKDISIGPTAVMSLLLGQAITHVQATYPQITGQEIAVTLSFLTGCIAMAIGLIRFGILVDFIPGPVIAGFMTGSAITISISQWPKLFGIRSVATSDPTYLVLGHFFQALPETKVDVAFGLGALVWLYGIRFLCNWLTKKYPQHRNLLFYISISRNGVAVIVGTLIAYLLNIGRDTSPIYILKTVPSGFQAMGVPDISLDTVRAVAPALPSAVLILILEHVAIAKSFGRINDYSINPNQEIVAIGFTNIWSSFFGAYPSTGSFSRTAIKARSGVKTPIAGVFSAIVVLLSLYVLTPAFYYIPDALLAAVVIHAVTDLVAGWSYLKRVVSVSLLEFLVFAVAVLVTFFTALEYGTYASVGLAIFVLLVKLARPKLYTIGRIPLTKDWLNPVQQGFHDHKPAALLQDQPQHLYIPQNDPILGYLAQPLPDGVLMFRIDGAWIYPNASYIADFVISHSKKFTRRAQSVISNGDRQWNEEFNVLRDAARAQLPMLHALIFDFGRVSRLDSSGLQALGDIQNSLRRYSGHRIDFHFVNIPDPLTRMTLLIGGYGTQGDDESTVCDIPTDASTGAHLHPQKTASTSRHPGGGHFASDQGFDHGIHSTHSGQTRVSFEAEKNAIQLDQYHYQQQQQQQHPRLSNQSSYYSHDPLNPVTDFARRVSIESLSSSAIPMPRDLYPYFHWSPDLAVQAVVTTMEKNQQLYDFSHAI</sequence>
<dbReference type="InterPro" id="IPR036513">
    <property type="entry name" value="STAS_dom_sf"/>
</dbReference>
<dbReference type="GO" id="GO:0008271">
    <property type="term" value="F:secondary active sulfate transmembrane transporter activity"/>
    <property type="evidence" value="ECO:0007669"/>
    <property type="project" value="InterPro"/>
</dbReference>
<dbReference type="InterPro" id="IPR001902">
    <property type="entry name" value="SLC26A/SulP_fam"/>
</dbReference>
<dbReference type="PROSITE" id="PS50801">
    <property type="entry name" value="STAS"/>
    <property type="match status" value="1"/>
</dbReference>
<comment type="subcellular location">
    <subcellularLocation>
        <location evidence="1">Membrane</location>
        <topology evidence="1">Multi-pass membrane protein</topology>
    </subcellularLocation>
</comment>